<dbReference type="Pfam" id="PF01485">
    <property type="entry name" value="IBR"/>
    <property type="match status" value="2"/>
</dbReference>
<dbReference type="Proteomes" id="UP001237642">
    <property type="component" value="Unassembled WGS sequence"/>
</dbReference>
<evidence type="ECO:0000256" key="2">
    <source>
        <dbReference type="ARBA" id="ARBA00001947"/>
    </source>
</evidence>
<dbReference type="InterPro" id="IPR012337">
    <property type="entry name" value="RNaseH-like_sf"/>
</dbReference>
<evidence type="ECO:0000256" key="7">
    <source>
        <dbReference type="ARBA" id="ARBA00022723"/>
    </source>
</evidence>
<evidence type="ECO:0000256" key="12">
    <source>
        <dbReference type="PROSITE-ProRule" id="PRU00175"/>
    </source>
</evidence>
<keyword evidence="8" id="KW-0677">Repeat</keyword>
<keyword evidence="6" id="KW-0808">Transferase</keyword>
<dbReference type="InterPro" id="IPR031127">
    <property type="entry name" value="E3_UB_ligase_RBR"/>
</dbReference>
<evidence type="ECO:0000256" key="8">
    <source>
        <dbReference type="ARBA" id="ARBA00022737"/>
    </source>
</evidence>
<dbReference type="PANTHER" id="PTHR11685">
    <property type="entry name" value="RBR FAMILY RING FINGER AND IBR DOMAIN-CONTAINING"/>
    <property type="match status" value="1"/>
</dbReference>
<proteinExistence type="inferred from homology"/>
<dbReference type="EC" id="2.3.2.31" evidence="5"/>
<dbReference type="PROSITE" id="PS51873">
    <property type="entry name" value="TRIAD"/>
    <property type="match status" value="1"/>
</dbReference>
<feature type="domain" description="RING-type" evidence="14">
    <location>
        <begin position="210"/>
        <end position="428"/>
    </location>
</feature>
<dbReference type="InterPro" id="IPR001841">
    <property type="entry name" value="Znf_RING"/>
</dbReference>
<dbReference type="PROSITE" id="PS50089">
    <property type="entry name" value="ZF_RING_2"/>
    <property type="match status" value="1"/>
</dbReference>
<comment type="caution">
    <text evidence="15">The sequence shown here is derived from an EMBL/GenBank/DDBJ whole genome shotgun (WGS) entry which is preliminary data.</text>
</comment>
<keyword evidence="9 12" id="KW-0863">Zinc-finger</keyword>
<evidence type="ECO:0000256" key="6">
    <source>
        <dbReference type="ARBA" id="ARBA00022679"/>
    </source>
</evidence>
<dbReference type="EMBL" id="JAUIZM010000007">
    <property type="protein sequence ID" value="KAK1375699.1"/>
    <property type="molecule type" value="Genomic_DNA"/>
</dbReference>
<name>A0AAD8HY81_9APIA</name>
<dbReference type="InterPro" id="IPR044066">
    <property type="entry name" value="TRIAD_supradom"/>
</dbReference>
<evidence type="ECO:0000256" key="5">
    <source>
        <dbReference type="ARBA" id="ARBA00012251"/>
    </source>
</evidence>
<dbReference type="GO" id="GO:0016567">
    <property type="term" value="P:protein ubiquitination"/>
    <property type="evidence" value="ECO:0007669"/>
    <property type="project" value="InterPro"/>
</dbReference>
<dbReference type="AlphaFoldDB" id="A0AAD8HY81"/>
<comment type="cofactor">
    <cofactor evidence="2">
        <name>Zn(2+)</name>
        <dbReference type="ChEBI" id="CHEBI:29105"/>
    </cofactor>
</comment>
<dbReference type="GO" id="GO:0008270">
    <property type="term" value="F:zinc ion binding"/>
    <property type="evidence" value="ECO:0007669"/>
    <property type="project" value="UniProtKB-KW"/>
</dbReference>
<organism evidence="15 16">
    <name type="scientific">Heracleum sosnowskyi</name>
    <dbReference type="NCBI Taxonomy" id="360622"/>
    <lineage>
        <taxon>Eukaryota</taxon>
        <taxon>Viridiplantae</taxon>
        <taxon>Streptophyta</taxon>
        <taxon>Embryophyta</taxon>
        <taxon>Tracheophyta</taxon>
        <taxon>Spermatophyta</taxon>
        <taxon>Magnoliopsida</taxon>
        <taxon>eudicotyledons</taxon>
        <taxon>Gunneridae</taxon>
        <taxon>Pentapetalae</taxon>
        <taxon>asterids</taxon>
        <taxon>campanulids</taxon>
        <taxon>Apiales</taxon>
        <taxon>Apiaceae</taxon>
        <taxon>Apioideae</taxon>
        <taxon>apioid superclade</taxon>
        <taxon>Tordylieae</taxon>
        <taxon>Tordyliinae</taxon>
        <taxon>Heracleum</taxon>
    </lineage>
</organism>
<dbReference type="InterPro" id="IPR002156">
    <property type="entry name" value="RNaseH_domain"/>
</dbReference>
<evidence type="ECO:0000256" key="10">
    <source>
        <dbReference type="ARBA" id="ARBA00022786"/>
    </source>
</evidence>
<comment type="catalytic activity">
    <reaction evidence="1">
        <text>[E2 ubiquitin-conjugating enzyme]-S-ubiquitinyl-L-cysteine + [acceptor protein]-L-lysine = [E2 ubiquitin-conjugating enzyme]-L-cysteine + [acceptor protein]-N(6)-ubiquitinyl-L-lysine.</text>
        <dbReference type="EC" id="2.3.2.31"/>
    </reaction>
</comment>
<keyword evidence="16" id="KW-1185">Reference proteome</keyword>
<dbReference type="InterPro" id="IPR036397">
    <property type="entry name" value="RNaseH_sf"/>
</dbReference>
<dbReference type="GO" id="GO:0003676">
    <property type="term" value="F:nucleic acid binding"/>
    <property type="evidence" value="ECO:0007669"/>
    <property type="project" value="InterPro"/>
</dbReference>
<evidence type="ECO:0000256" key="1">
    <source>
        <dbReference type="ARBA" id="ARBA00001798"/>
    </source>
</evidence>
<sequence>MEGETVFEPGCHIVLEIEDDEDEFQSCCEDETALEKEESSCCEYGSELEEKKESVEESVKDFLDGFSVKMFFKGVSIDVPGDSGLSGIGVFMERSAEFPVIQVQKKLDFYVEESVADFLALMDGLSEALQNDIKRVQAFTDSETLFNQVTSEANHDSPLLLALSERILEHANRLDFFDLKYVPDIDIRRPLQLAQIAIGVVSFPAKEDAAVGNCSICGKEKLAPMLITVKCSHKICSHCIKAYVDGKVQGGHVPIRCPQPKCRYYISTSECRSFLPFTSYKLLEMALSKANVLNSDKTHCPFSNCSVLVNTSEGSSATASSPSQSNNGCLECPVCERDICINCGVPWHSTVTCEEYQNLPFEERNADEISLHHLAQNKRWRQCEECHRMMELTHGCYHMTCWCGHEFCYSCGAEYIGGHQMCECAFWNDNYSGDVITHPSQQFEQWAWESFGSLSTMMDAYSEQERSQLALIQRFLAGGFSLSDHQIDQYPPRPHYTDSYVDTMKDLCQLPWLERFVSVISDNYYDEYMQ</sequence>
<dbReference type="GO" id="GO:0061630">
    <property type="term" value="F:ubiquitin protein ligase activity"/>
    <property type="evidence" value="ECO:0007669"/>
    <property type="project" value="UniProtKB-EC"/>
</dbReference>
<dbReference type="PROSITE" id="PS00518">
    <property type="entry name" value="ZF_RING_1"/>
    <property type="match status" value="1"/>
</dbReference>
<evidence type="ECO:0000256" key="11">
    <source>
        <dbReference type="ARBA" id="ARBA00022833"/>
    </source>
</evidence>
<evidence type="ECO:0000259" key="14">
    <source>
        <dbReference type="PROSITE" id="PS51873"/>
    </source>
</evidence>
<dbReference type="CDD" id="cd22584">
    <property type="entry name" value="Rcat_RBR_unk"/>
    <property type="match status" value="1"/>
</dbReference>
<reference evidence="15" key="1">
    <citation type="submission" date="2023-02" db="EMBL/GenBank/DDBJ databases">
        <title>Genome of toxic invasive species Heracleum sosnowskyi carries increased number of genes despite the absence of recent whole-genome duplications.</title>
        <authorList>
            <person name="Schelkunov M."/>
            <person name="Shtratnikova V."/>
            <person name="Makarenko M."/>
            <person name="Klepikova A."/>
            <person name="Omelchenko D."/>
            <person name="Novikova G."/>
            <person name="Obukhova E."/>
            <person name="Bogdanov V."/>
            <person name="Penin A."/>
            <person name="Logacheva M."/>
        </authorList>
    </citation>
    <scope>NUCLEOTIDE SEQUENCE</scope>
    <source>
        <strain evidence="15">Hsosn_3</strain>
        <tissue evidence="15">Leaf</tissue>
    </source>
</reference>
<comment type="similarity">
    <text evidence="4">Belongs to the RBR family. Ariadne subfamily.</text>
</comment>
<dbReference type="Gene3D" id="3.30.420.10">
    <property type="entry name" value="Ribonuclease H-like superfamily/Ribonuclease H"/>
    <property type="match status" value="1"/>
</dbReference>
<evidence type="ECO:0000256" key="9">
    <source>
        <dbReference type="ARBA" id="ARBA00022771"/>
    </source>
</evidence>
<evidence type="ECO:0000256" key="3">
    <source>
        <dbReference type="ARBA" id="ARBA00003976"/>
    </source>
</evidence>
<accession>A0AAD8HY81</accession>
<dbReference type="Gene3D" id="3.30.40.10">
    <property type="entry name" value="Zinc/RING finger domain, C3HC4 (zinc finger)"/>
    <property type="match status" value="1"/>
</dbReference>
<reference evidence="15" key="2">
    <citation type="submission" date="2023-05" db="EMBL/GenBank/DDBJ databases">
        <authorList>
            <person name="Schelkunov M.I."/>
        </authorList>
    </citation>
    <scope>NUCLEOTIDE SEQUENCE</scope>
    <source>
        <strain evidence="15">Hsosn_3</strain>
        <tissue evidence="15">Leaf</tissue>
    </source>
</reference>
<dbReference type="SUPFAM" id="SSF53098">
    <property type="entry name" value="Ribonuclease H-like"/>
    <property type="match status" value="1"/>
</dbReference>
<comment type="function">
    <text evidence="3">Might act as an E3 ubiquitin-protein ligase, or as part of E3 complex, which accepts ubiquitin from specific E2 ubiquitin-conjugating enzymes and then transfers it to substrates.</text>
</comment>
<dbReference type="Gene3D" id="1.20.120.1750">
    <property type="match status" value="1"/>
</dbReference>
<gene>
    <name evidence="15" type="ORF">POM88_031892</name>
</gene>
<keyword evidence="7" id="KW-0479">Metal-binding</keyword>
<keyword evidence="11" id="KW-0862">Zinc</keyword>
<dbReference type="InterPro" id="IPR013083">
    <property type="entry name" value="Znf_RING/FYVE/PHD"/>
</dbReference>
<keyword evidence="10" id="KW-0833">Ubl conjugation pathway</keyword>
<dbReference type="SMART" id="SM00647">
    <property type="entry name" value="IBR"/>
    <property type="match status" value="2"/>
</dbReference>
<dbReference type="InterPro" id="IPR002867">
    <property type="entry name" value="IBR_dom"/>
</dbReference>
<evidence type="ECO:0000313" key="15">
    <source>
        <dbReference type="EMBL" id="KAK1375699.1"/>
    </source>
</evidence>
<evidence type="ECO:0000313" key="16">
    <source>
        <dbReference type="Proteomes" id="UP001237642"/>
    </source>
</evidence>
<evidence type="ECO:0000259" key="13">
    <source>
        <dbReference type="PROSITE" id="PS50089"/>
    </source>
</evidence>
<dbReference type="FunFam" id="1.20.120.1750:FF:000019">
    <property type="entry name" value="RBR-type E3 ubiquitin transferase"/>
    <property type="match status" value="1"/>
</dbReference>
<dbReference type="Pfam" id="PF13456">
    <property type="entry name" value="RVT_3"/>
    <property type="match status" value="1"/>
</dbReference>
<evidence type="ECO:0000256" key="4">
    <source>
        <dbReference type="ARBA" id="ARBA00005884"/>
    </source>
</evidence>
<dbReference type="GO" id="GO:0004523">
    <property type="term" value="F:RNA-DNA hybrid ribonuclease activity"/>
    <property type="evidence" value="ECO:0007669"/>
    <property type="project" value="InterPro"/>
</dbReference>
<dbReference type="CDD" id="cd22582">
    <property type="entry name" value="BRcat_RBR_unk"/>
    <property type="match status" value="1"/>
</dbReference>
<dbReference type="FunFam" id="3.30.420.10:FF:000076">
    <property type="entry name" value="RBR-type E3 ubiquitin transferase"/>
    <property type="match status" value="1"/>
</dbReference>
<dbReference type="InterPro" id="IPR017907">
    <property type="entry name" value="Znf_RING_CS"/>
</dbReference>
<protein>
    <recommendedName>
        <fullName evidence="5">RBR-type E3 ubiquitin transferase</fullName>
        <ecNumber evidence="5">2.3.2.31</ecNumber>
    </recommendedName>
</protein>
<feature type="domain" description="RING-type" evidence="13">
    <location>
        <begin position="214"/>
        <end position="261"/>
    </location>
</feature>
<dbReference type="SUPFAM" id="SSF57850">
    <property type="entry name" value="RING/U-box"/>
    <property type="match status" value="3"/>
</dbReference>